<feature type="compositionally biased region" description="Basic and acidic residues" evidence="2">
    <location>
        <begin position="135"/>
        <end position="151"/>
    </location>
</feature>
<protein>
    <submittedName>
        <fullName evidence="3">Uncharacterized protein</fullName>
    </submittedName>
</protein>
<dbReference type="VEuPathDB" id="VectorBase:AATE012784"/>
<evidence type="ECO:0000256" key="1">
    <source>
        <dbReference type="SAM" id="Coils"/>
    </source>
</evidence>
<feature type="compositionally biased region" description="Polar residues" evidence="2">
    <location>
        <begin position="509"/>
        <end position="521"/>
    </location>
</feature>
<evidence type="ECO:0000256" key="2">
    <source>
        <dbReference type="SAM" id="MobiDB-lite"/>
    </source>
</evidence>
<dbReference type="PANTHER" id="PTHR11232">
    <property type="entry name" value="PHOSPHOTYROSINE INTERACTION DOMAIN-CONTAINING FAMILY MEMBER"/>
    <property type="match status" value="1"/>
</dbReference>
<evidence type="ECO:0000313" key="3">
    <source>
        <dbReference type="EnsemblMetazoa" id="AATE012784-PA.1"/>
    </source>
</evidence>
<organism evidence="3">
    <name type="scientific">Anopheles atroparvus</name>
    <name type="common">European mosquito</name>
    <dbReference type="NCBI Taxonomy" id="41427"/>
    <lineage>
        <taxon>Eukaryota</taxon>
        <taxon>Metazoa</taxon>
        <taxon>Ecdysozoa</taxon>
        <taxon>Arthropoda</taxon>
        <taxon>Hexapoda</taxon>
        <taxon>Insecta</taxon>
        <taxon>Pterygota</taxon>
        <taxon>Neoptera</taxon>
        <taxon>Endopterygota</taxon>
        <taxon>Diptera</taxon>
        <taxon>Nematocera</taxon>
        <taxon>Culicoidea</taxon>
        <taxon>Culicidae</taxon>
        <taxon>Anophelinae</taxon>
        <taxon>Anopheles</taxon>
    </lineage>
</organism>
<feature type="compositionally biased region" description="Basic and acidic residues" evidence="2">
    <location>
        <begin position="284"/>
        <end position="300"/>
    </location>
</feature>
<feature type="compositionally biased region" description="Gly residues" evidence="2">
    <location>
        <begin position="88"/>
        <end position="103"/>
    </location>
</feature>
<feature type="compositionally biased region" description="Basic and acidic residues" evidence="2">
    <location>
        <begin position="716"/>
        <end position="753"/>
    </location>
</feature>
<feature type="compositionally biased region" description="Acidic residues" evidence="2">
    <location>
        <begin position="338"/>
        <end position="347"/>
    </location>
</feature>
<accession>A0A182J7E5</accession>
<dbReference type="STRING" id="41427.A0A182J7E5"/>
<feature type="compositionally biased region" description="Basic and acidic residues" evidence="2">
    <location>
        <begin position="411"/>
        <end position="438"/>
    </location>
</feature>
<reference evidence="3" key="1">
    <citation type="submission" date="2022-08" db="UniProtKB">
        <authorList>
            <consortium name="EnsemblMetazoa"/>
        </authorList>
    </citation>
    <scope>IDENTIFICATION</scope>
    <source>
        <strain evidence="3">EBRO</strain>
    </source>
</reference>
<dbReference type="AlphaFoldDB" id="A0A182J7E5"/>
<feature type="compositionally biased region" description="Polar residues" evidence="2">
    <location>
        <begin position="759"/>
        <end position="781"/>
    </location>
</feature>
<feature type="compositionally biased region" description="Gly residues" evidence="2">
    <location>
        <begin position="69"/>
        <end position="78"/>
    </location>
</feature>
<feature type="compositionally biased region" description="Low complexity" evidence="2">
    <location>
        <begin position="463"/>
        <end position="480"/>
    </location>
</feature>
<name>A0A182J7E5_ANOAO</name>
<feature type="region of interest" description="Disordered" evidence="2">
    <location>
        <begin position="697"/>
        <end position="801"/>
    </location>
</feature>
<dbReference type="InterPro" id="IPR051133">
    <property type="entry name" value="Adapter_Engulfment-Domain"/>
</dbReference>
<sequence length="983" mass="107213">MIRQKSEDYYLDAGPSGSGGGEDGGFISPGTKRKNESTFRQLQNDVMGKARSTLSTLGDVWKTSKSTLSGGGGGGGGRDALADQYHDSGGGDFDGGGGGGDMGAGVETQFSTPPRSPKSTKDKSSLDFFLWPKGKSKDGSGKSAQKKDKSSSKNQPATNVDYEPSMEASGKSRGAKEQPPMSSTTGTTRKPGPGPGGRTAPNHQHQHHHHHQQQQQQQQQQASPHYQHSSRAMKYRFDYAEEGSGDEGFRQRSLDETSEYSRSMEDNMTYVGRDEHPQSQGADRYGEYYSESKGRPKSYNEKYSSQYYDYSQSYEHQHHAPPSRSQARSQPRNKFEYDEQEELDDDVPPASPGPSTSIANTAVTTTATGQSRLRKTATGGTGSGSSVGAGVGNAGSNPPSPASPPAQKHILFNEEHDILYFKENQRPSKTKSLNEHQSRQQTGGRGPPGKSASYPKDGHPHHQQQQQQQQQLSTAQGPQQPASSSLRKVSREERSTQQQQQQQQQGQQRSAPSTPLGNTEPNIIRATLKLEKLSSTGTPLGGGGEPLSVEQPKPKGIQKQFSTVVNLPRGSSNTLPRGSGVLEYGTAKSGTIPEEPAGVSEGEKRTTGRKICFQDESVDVTERVKCQTLPRSAGRSSVRTIRQPEPNTDPSVNEYLDTDMTLPRRGSLDSDLESQAMRIVRTVGQAFEVCHKLTIQDSGDNLGDDHSELSPCDVSEQDRCSDRISEDDQDFKKDSTKAASHESPRLARPDHLDLAMLPSGSQPSTATSTGMHRSSTSALQSQDKEPPEMVSLAKSSPLSASREMTNLRDQLDQQQQQTRQVLAQLMLVREQLISETNARMEAQARIQQLLQQHRELLEHIASLGGYHEPDRPGLSATAIGIAPQLSSTAKVARWFHTLQWTNQTQSLSRPESGFVSGDSRSERNQKSDVDMVDLLAKDHTGSNGVDLCDEYLLVEGTSNLWSKLSVKKRKKLLGLKLGKVTTF</sequence>
<dbReference type="InterPro" id="IPR011993">
    <property type="entry name" value="PH-like_dom_sf"/>
</dbReference>
<feature type="compositionally biased region" description="Polar residues" evidence="2">
    <location>
        <begin position="353"/>
        <end position="371"/>
    </location>
</feature>
<feature type="compositionally biased region" description="Low complexity" evidence="2">
    <location>
        <begin position="303"/>
        <end position="314"/>
    </location>
</feature>
<feature type="region of interest" description="Disordered" evidence="2">
    <location>
        <begin position="584"/>
        <end position="603"/>
    </location>
</feature>
<keyword evidence="1" id="KW-0175">Coiled coil</keyword>
<feature type="compositionally biased region" description="Gly residues" evidence="2">
    <location>
        <begin position="379"/>
        <end position="393"/>
    </location>
</feature>
<dbReference type="PANTHER" id="PTHR11232:SF17">
    <property type="entry name" value="CAPON-LIKE PROTEIN"/>
    <property type="match status" value="1"/>
</dbReference>
<feature type="region of interest" description="Disordered" evidence="2">
    <location>
        <begin position="1"/>
        <end position="556"/>
    </location>
</feature>
<dbReference type="Gene3D" id="2.30.29.30">
    <property type="entry name" value="Pleckstrin-homology domain (PH domain)/Phosphotyrosine-binding domain (PTB)"/>
    <property type="match status" value="1"/>
</dbReference>
<dbReference type="GO" id="GO:0050998">
    <property type="term" value="F:nitric-oxide synthase binding"/>
    <property type="evidence" value="ECO:0007669"/>
    <property type="project" value="TreeGrafter"/>
</dbReference>
<feature type="compositionally biased region" description="Polar residues" evidence="2">
    <location>
        <begin position="323"/>
        <end position="332"/>
    </location>
</feature>
<feature type="compositionally biased region" description="Low complexity" evidence="2">
    <location>
        <begin position="497"/>
        <end position="508"/>
    </location>
</feature>
<dbReference type="EnsemblMetazoa" id="AATE012784-RA">
    <property type="protein sequence ID" value="AATE012784-PA.1"/>
    <property type="gene ID" value="AATE012784"/>
</dbReference>
<feature type="coiled-coil region" evidence="1">
    <location>
        <begin position="804"/>
        <end position="859"/>
    </location>
</feature>
<proteinExistence type="predicted"/>